<sequence>MTHPPTVGECSEWVTEHCATLLASIATTPYHVIQQDVSIALDSTRILINALDAPTIEVARLSQQLSKLRAIFEGNTDGQQIKIVADIEKVLGLQDICKKSNAWIPSQSFVKPSSNYRIEQPKIIPQRYTPADYASMWPDQVDAKASWFRRYFVGKPYITLIGPQKDDTYVIISVVREYAKEFCADTFKGSQYRIIVRGKEPPNRRDVVRESEVKETEARLEALGQSYLLDSVYSEAKRKPLRSLSSAFISGHHSNLATKHLRAAVLSKYPDLDLRTFKELAAEATILAGLEKEFLRFDEIGIPRCYKFGILTVRDGQETEEEWFSNSGLSREFEHFLNIIGTRVELKDYKGYAAGLDTKSRFHRMVLDDSMLNHVHNIAGESGDFSYMSSWNEHEIMFHVAPLMPPRHDKQQVHRKRGKCADSCECAQDIVCVVFVEGGKQTFDPSAIRSQFLHVYIVVHPEMKDGKRRWRVEVVYNDKVGEFGPKLGSPPLLYEDELRGFLILKLINAENAALKSDKFAIPNTKARRGILKTLVETGLEATNVTRSFSTSRLASEDNLASKSRAGERPKSAGAQRSSRGSLRSLRAALESPPRSMTPDLPPMPTSSRSSVLRDIKSLTRRRSSGHTAIEEDLPKSKLTNGSEEKEQNINRAGLSSFKDQPQPSVEPNQKSTAMTDKGIRSRAQSIMTSVMGRRPSRTSTTGTATLKFAAAAGGITRSRTFLADHSGRLIQGSHEDIQPGN</sequence>
<accession>A0A8H7BVJ9</accession>
<feature type="domain" description="Rap-GAP" evidence="3">
    <location>
        <begin position="294"/>
        <end position="534"/>
    </location>
</feature>
<dbReference type="PANTHER" id="PTHR15711:SF22">
    <property type="entry name" value="RAP-GAP DOMAIN-CONTAINING PROTEIN"/>
    <property type="match status" value="1"/>
</dbReference>
<dbReference type="InterPro" id="IPR035974">
    <property type="entry name" value="Rap/Ran-GAP_sf"/>
</dbReference>
<dbReference type="Proteomes" id="UP000605846">
    <property type="component" value="Unassembled WGS sequence"/>
</dbReference>
<feature type="region of interest" description="Disordered" evidence="2">
    <location>
        <begin position="550"/>
        <end position="677"/>
    </location>
</feature>
<keyword evidence="5" id="KW-1185">Reference proteome</keyword>
<evidence type="ECO:0000256" key="2">
    <source>
        <dbReference type="SAM" id="MobiDB-lite"/>
    </source>
</evidence>
<feature type="compositionally biased region" description="Low complexity" evidence="2">
    <location>
        <begin position="571"/>
        <end position="589"/>
    </location>
</feature>
<organism evidence="4 5">
    <name type="scientific">Apophysomyces ossiformis</name>
    <dbReference type="NCBI Taxonomy" id="679940"/>
    <lineage>
        <taxon>Eukaryota</taxon>
        <taxon>Fungi</taxon>
        <taxon>Fungi incertae sedis</taxon>
        <taxon>Mucoromycota</taxon>
        <taxon>Mucoromycotina</taxon>
        <taxon>Mucoromycetes</taxon>
        <taxon>Mucorales</taxon>
        <taxon>Mucorineae</taxon>
        <taxon>Mucoraceae</taxon>
        <taxon>Apophysomyces</taxon>
    </lineage>
</organism>
<feature type="compositionally biased region" description="Polar residues" evidence="2">
    <location>
        <begin position="657"/>
        <end position="674"/>
    </location>
</feature>
<dbReference type="GO" id="GO:0005737">
    <property type="term" value="C:cytoplasm"/>
    <property type="evidence" value="ECO:0007669"/>
    <property type="project" value="TreeGrafter"/>
</dbReference>
<dbReference type="Gene3D" id="3.40.50.11210">
    <property type="entry name" value="Rap/Ran-GAP"/>
    <property type="match status" value="1"/>
</dbReference>
<dbReference type="InterPro" id="IPR000331">
    <property type="entry name" value="Rap/Ran_GAP_dom"/>
</dbReference>
<dbReference type="GO" id="GO:0005096">
    <property type="term" value="F:GTPase activator activity"/>
    <property type="evidence" value="ECO:0007669"/>
    <property type="project" value="UniProtKB-KW"/>
</dbReference>
<dbReference type="PROSITE" id="PS50085">
    <property type="entry name" value="RAPGAP"/>
    <property type="match status" value="1"/>
</dbReference>
<feature type="compositionally biased region" description="Polar residues" evidence="2">
    <location>
        <begin position="550"/>
        <end position="561"/>
    </location>
</feature>
<dbReference type="AlphaFoldDB" id="A0A8H7BVJ9"/>
<evidence type="ECO:0000256" key="1">
    <source>
        <dbReference type="ARBA" id="ARBA00022468"/>
    </source>
</evidence>
<comment type="caution">
    <text evidence="4">The sequence shown here is derived from an EMBL/GenBank/DDBJ whole genome shotgun (WGS) entry which is preliminary data.</text>
</comment>
<dbReference type="EMBL" id="JABAYA010000008">
    <property type="protein sequence ID" value="KAF7731657.1"/>
    <property type="molecule type" value="Genomic_DNA"/>
</dbReference>
<dbReference type="GO" id="GO:0051056">
    <property type="term" value="P:regulation of small GTPase mediated signal transduction"/>
    <property type="evidence" value="ECO:0007669"/>
    <property type="project" value="InterPro"/>
</dbReference>
<name>A0A8H7BVJ9_9FUNG</name>
<keyword evidence="1" id="KW-0343">GTPase activation</keyword>
<dbReference type="OrthoDB" id="2499658at2759"/>
<evidence type="ECO:0000313" key="5">
    <source>
        <dbReference type="Proteomes" id="UP000605846"/>
    </source>
</evidence>
<dbReference type="InterPro" id="IPR050989">
    <property type="entry name" value="Rap1_Ran_GAP"/>
</dbReference>
<proteinExistence type="predicted"/>
<evidence type="ECO:0000259" key="3">
    <source>
        <dbReference type="PROSITE" id="PS50085"/>
    </source>
</evidence>
<gene>
    <name evidence="4" type="primary">SIPA1L2_2</name>
    <name evidence="4" type="ORF">EC973_008827</name>
</gene>
<dbReference type="PANTHER" id="PTHR15711">
    <property type="entry name" value="RAP GTPASE-ACTIVATING PROTEIN"/>
    <property type="match status" value="1"/>
</dbReference>
<dbReference type="SUPFAM" id="SSF111347">
    <property type="entry name" value="Rap/Ran-GAP"/>
    <property type="match status" value="1"/>
</dbReference>
<reference evidence="4" key="1">
    <citation type="submission" date="2020-01" db="EMBL/GenBank/DDBJ databases">
        <title>Genome Sequencing of Three Apophysomyces-Like Fungal Strains Confirms a Novel Fungal Genus in the Mucoromycota with divergent Burkholderia-like Endosymbiotic Bacteria.</title>
        <authorList>
            <person name="Stajich J.E."/>
            <person name="Macias A.M."/>
            <person name="Carter-House D."/>
            <person name="Lovett B."/>
            <person name="Kasson L.R."/>
            <person name="Berry K."/>
            <person name="Grigoriev I."/>
            <person name="Chang Y."/>
            <person name="Spatafora J."/>
            <person name="Kasson M.T."/>
        </authorList>
    </citation>
    <scope>NUCLEOTIDE SEQUENCE</scope>
    <source>
        <strain evidence="4">NRRL A-21654</strain>
    </source>
</reference>
<dbReference type="Pfam" id="PF02145">
    <property type="entry name" value="Rap_GAP"/>
    <property type="match status" value="1"/>
</dbReference>
<evidence type="ECO:0000313" key="4">
    <source>
        <dbReference type="EMBL" id="KAF7731657.1"/>
    </source>
</evidence>
<protein>
    <submittedName>
        <fullName evidence="4">Signal-induced proliferation-associated 1-like protein 2</fullName>
    </submittedName>
</protein>